<keyword evidence="3 7" id="KW-0808">Transferase</keyword>
<dbReference type="Gene3D" id="3.40.1280.10">
    <property type="match status" value="1"/>
</dbReference>
<dbReference type="InterPro" id="IPR029026">
    <property type="entry name" value="tRNA_m1G_MTases_N"/>
</dbReference>
<organism evidence="10 11">
    <name type="scientific">Proteobacteria bacterium 228</name>
    <dbReference type="NCBI Taxonomy" id="2083153"/>
    <lineage>
        <taxon>Bacteria</taxon>
        <taxon>Pseudomonadati</taxon>
        <taxon>Pseudomonadota</taxon>
    </lineage>
</organism>
<dbReference type="SUPFAM" id="SSF75217">
    <property type="entry name" value="alpha/beta knot"/>
    <property type="match status" value="1"/>
</dbReference>
<dbReference type="EC" id="2.1.1.34" evidence="7"/>
<keyword evidence="4 7" id="KW-0949">S-adenosyl-L-methionine</keyword>
<dbReference type="HAMAP" id="MF_02060">
    <property type="entry name" value="tRNA_methyltr_TrmH"/>
    <property type="match status" value="1"/>
</dbReference>
<evidence type="ECO:0000256" key="4">
    <source>
        <dbReference type="ARBA" id="ARBA00022691"/>
    </source>
</evidence>
<name>A0A2S5KP99_9PROT</name>
<dbReference type="InterPro" id="IPR001537">
    <property type="entry name" value="SpoU_MeTrfase"/>
</dbReference>
<comment type="similarity">
    <text evidence="7">Belongs to the class IV-like SAM-binding methyltransferase superfamily. RNA methyltransferase TrmH family.</text>
</comment>
<dbReference type="OrthoDB" id="9794400at2"/>
<dbReference type="EMBL" id="PRLP01000052">
    <property type="protein sequence ID" value="PPC76359.1"/>
    <property type="molecule type" value="Genomic_DNA"/>
</dbReference>
<dbReference type="InterPro" id="IPR022724">
    <property type="entry name" value="rRNA_MeTrfase_SpoU_C"/>
</dbReference>
<protein>
    <recommendedName>
        <fullName evidence="7">tRNA (guanosine(18)-2'-O)-methyltransferase</fullName>
        <ecNumber evidence="7">2.1.1.34</ecNumber>
    </recommendedName>
    <alternativeName>
        <fullName evidence="7">tRNA [Gm18] methyltransferase</fullName>
    </alternativeName>
</protein>
<dbReference type="GO" id="GO:0141100">
    <property type="term" value="F:tRNA (guanine(18)-2'-O)-methyltransferase activity"/>
    <property type="evidence" value="ECO:0007669"/>
    <property type="project" value="UniProtKB-UniRule"/>
</dbReference>
<comment type="catalytic activity">
    <reaction evidence="7">
        <text>guanosine(18) in tRNA + S-adenosyl-L-methionine = 2'-O-methylguanosine(18) in tRNA + S-adenosyl-L-homocysteine + H(+)</text>
        <dbReference type="Rhea" id="RHEA:20077"/>
        <dbReference type="Rhea" id="RHEA-COMP:10190"/>
        <dbReference type="Rhea" id="RHEA-COMP:10192"/>
        <dbReference type="ChEBI" id="CHEBI:15378"/>
        <dbReference type="ChEBI" id="CHEBI:57856"/>
        <dbReference type="ChEBI" id="CHEBI:59789"/>
        <dbReference type="ChEBI" id="CHEBI:74269"/>
        <dbReference type="ChEBI" id="CHEBI:74445"/>
        <dbReference type="EC" id="2.1.1.34"/>
    </reaction>
</comment>
<sequence>MTPERYTKLNQVLDRRQPDLTLLTDQVHKPRNIAALIRNCDAVGIQQMHAVTPAVSHRPFNGTARGSQQWVDLTMHDSVENGVISLQHQGFKVVAAHWSSCSINYTDWDYTQPTALLLGAERMGVSARGAELADAHVIVPMVGMVASLNVSVAAGIILQEAQRQRALNGMYEYCRLEELERSRIFFRWAYPRIAEVCDQNGQAYPLLDDAGNLIEPWAQG</sequence>
<evidence type="ECO:0000313" key="11">
    <source>
        <dbReference type="Proteomes" id="UP000238196"/>
    </source>
</evidence>
<feature type="binding site" evidence="7">
    <location>
        <position position="148"/>
    </location>
    <ligand>
        <name>S-adenosyl-L-methionine</name>
        <dbReference type="ChEBI" id="CHEBI:59789"/>
    </ligand>
</feature>
<evidence type="ECO:0000256" key="5">
    <source>
        <dbReference type="ARBA" id="ARBA00022694"/>
    </source>
</evidence>
<comment type="caution">
    <text evidence="7">Lacks conserved residue(s) required for the propagation of feature annotation.</text>
</comment>
<feature type="binding site" evidence="7">
    <location>
        <position position="139"/>
    </location>
    <ligand>
        <name>S-adenosyl-L-methionine</name>
        <dbReference type="ChEBI" id="CHEBI:59789"/>
    </ligand>
</feature>
<feature type="domain" description="RNA methyltransferase SpoU/TrmH type C-terminal" evidence="9">
    <location>
        <begin position="163"/>
        <end position="215"/>
    </location>
</feature>
<evidence type="ECO:0000313" key="10">
    <source>
        <dbReference type="EMBL" id="PPC76359.1"/>
    </source>
</evidence>
<dbReference type="Pfam" id="PF12105">
    <property type="entry name" value="SpoU_methylas_C"/>
    <property type="match status" value="1"/>
</dbReference>
<dbReference type="InterPro" id="IPR033671">
    <property type="entry name" value="TrmH"/>
</dbReference>
<proteinExistence type="inferred from homology"/>
<comment type="function">
    <text evidence="7">Catalyzes the 2'-O methylation of guanosine at position 18 in tRNA.</text>
</comment>
<keyword evidence="5 7" id="KW-0819">tRNA processing</keyword>
<reference evidence="10 11" key="1">
    <citation type="submission" date="2018-02" db="EMBL/GenBank/DDBJ databases">
        <title>novel marine gammaproteobacteria from coastal saline agro ecosystem.</title>
        <authorList>
            <person name="Krishnan R."/>
            <person name="Ramesh Kumar N."/>
        </authorList>
    </citation>
    <scope>NUCLEOTIDE SEQUENCE [LARGE SCALE GENOMIC DNA]</scope>
    <source>
        <strain evidence="10 11">228</strain>
    </source>
</reference>
<evidence type="ECO:0000259" key="9">
    <source>
        <dbReference type="Pfam" id="PF12105"/>
    </source>
</evidence>
<dbReference type="CDD" id="cd18092">
    <property type="entry name" value="SpoU-like_TrmH"/>
    <property type="match status" value="1"/>
</dbReference>
<gene>
    <name evidence="7" type="primary">trmH</name>
    <name evidence="10" type="ORF">C4K68_15470</name>
</gene>
<dbReference type="GO" id="GO:0002938">
    <property type="term" value="P:tRNA guanine ribose methylation"/>
    <property type="evidence" value="ECO:0007669"/>
    <property type="project" value="UniProtKB-UniRule"/>
</dbReference>
<dbReference type="NCBIfam" id="NF008295">
    <property type="entry name" value="PRK11081.1"/>
    <property type="match status" value="1"/>
</dbReference>
<dbReference type="GO" id="GO:0000049">
    <property type="term" value="F:tRNA binding"/>
    <property type="evidence" value="ECO:0007669"/>
    <property type="project" value="UniProtKB-UniRule"/>
</dbReference>
<feature type="domain" description="tRNA/rRNA methyltransferase SpoU type" evidence="8">
    <location>
        <begin position="20"/>
        <end position="158"/>
    </location>
</feature>
<comment type="caution">
    <text evidence="10">The sequence shown here is derived from an EMBL/GenBank/DDBJ whole genome shotgun (WGS) entry which is preliminary data.</text>
</comment>
<evidence type="ECO:0000256" key="3">
    <source>
        <dbReference type="ARBA" id="ARBA00022679"/>
    </source>
</evidence>
<keyword evidence="2 7" id="KW-0489">Methyltransferase</keyword>
<dbReference type="InterPro" id="IPR029028">
    <property type="entry name" value="Alpha/beta_knot_MTases"/>
</dbReference>
<keyword evidence="6 7" id="KW-0694">RNA-binding</keyword>
<dbReference type="Pfam" id="PF00588">
    <property type="entry name" value="SpoU_methylase"/>
    <property type="match status" value="1"/>
</dbReference>
<evidence type="ECO:0000256" key="1">
    <source>
        <dbReference type="ARBA" id="ARBA00022555"/>
    </source>
</evidence>
<evidence type="ECO:0000256" key="7">
    <source>
        <dbReference type="HAMAP-Rule" id="MF_02060"/>
    </source>
</evidence>
<evidence type="ECO:0000259" key="8">
    <source>
        <dbReference type="Pfam" id="PF00588"/>
    </source>
</evidence>
<dbReference type="PANTHER" id="PTHR43453:SF1">
    <property type="entry name" value="TRNA_RRNA METHYLTRANSFERASE SPOU TYPE DOMAIN-CONTAINING PROTEIN"/>
    <property type="match status" value="1"/>
</dbReference>
<dbReference type="Proteomes" id="UP000238196">
    <property type="component" value="Unassembled WGS sequence"/>
</dbReference>
<dbReference type="AlphaFoldDB" id="A0A2S5KP99"/>
<evidence type="ECO:0000256" key="6">
    <source>
        <dbReference type="ARBA" id="ARBA00022884"/>
    </source>
</evidence>
<keyword evidence="1 7" id="KW-0820">tRNA-binding</keyword>
<evidence type="ECO:0000256" key="2">
    <source>
        <dbReference type="ARBA" id="ARBA00022603"/>
    </source>
</evidence>
<dbReference type="PANTHER" id="PTHR43453">
    <property type="entry name" value="RRNA METHYLASE-LIKE"/>
    <property type="match status" value="1"/>
</dbReference>
<accession>A0A2S5KP99</accession>